<accession>C5LE00</accession>
<dbReference type="PANTHER" id="PTHR47219:SF9">
    <property type="entry name" value="GTPASE ACTIVATING PROTEIN AND CENTROSOME-ASSOCIATED, ISOFORM B"/>
    <property type="match status" value="1"/>
</dbReference>
<dbReference type="Proteomes" id="UP000007800">
    <property type="component" value="Unassembled WGS sequence"/>
</dbReference>
<dbReference type="OMA" id="WYITLFT"/>
<feature type="non-terminal residue" evidence="3">
    <location>
        <position position="1"/>
    </location>
</feature>
<dbReference type="EMBL" id="GG681080">
    <property type="protein sequence ID" value="EER05043.1"/>
    <property type="molecule type" value="Genomic_DNA"/>
</dbReference>
<dbReference type="GO" id="GO:0005096">
    <property type="term" value="F:GTPase activator activity"/>
    <property type="evidence" value="ECO:0007669"/>
    <property type="project" value="TreeGrafter"/>
</dbReference>
<sequence length="251" mass="29221">VKRGISSFIREQPDKFHRRARRGIPAEYRWTVWKACVSHDERFVRNVYWKLTGLGSENEQWGRAIKIDVPRTFPRDQAARNGSQMSEVSLYRILVAYANLNPDVGYCQGMNFVAGLLLLVSGEEEAFWVFVCLMEYDGLAGFYRENFPLLGRYTHAFDELLARELPDLRDHFTEEGVQPTLYIHQWYLSLFINCLPLQTVFVLWDVIVSDGLPIILSISIALLKVLRPALMQMEFEDIVRFFKTMKTGRTK</sequence>
<dbReference type="Pfam" id="PF00566">
    <property type="entry name" value="RabGAP-TBC"/>
    <property type="match status" value="1"/>
</dbReference>
<dbReference type="InterPro" id="IPR000195">
    <property type="entry name" value="Rab-GAP-TBC_dom"/>
</dbReference>
<dbReference type="SMART" id="SM00164">
    <property type="entry name" value="TBC"/>
    <property type="match status" value="1"/>
</dbReference>
<dbReference type="PANTHER" id="PTHR47219">
    <property type="entry name" value="RAB GTPASE-ACTIVATING PROTEIN 1-LIKE"/>
    <property type="match status" value="1"/>
</dbReference>
<evidence type="ECO:0000256" key="1">
    <source>
        <dbReference type="SAM" id="Phobius"/>
    </source>
</evidence>
<keyword evidence="1" id="KW-0472">Membrane</keyword>
<dbReference type="InterPro" id="IPR035969">
    <property type="entry name" value="Rab-GAP_TBC_sf"/>
</dbReference>
<dbReference type="FunFam" id="1.10.8.270:FF:000016">
    <property type="entry name" value="TBC1 domain family member 2A"/>
    <property type="match status" value="1"/>
</dbReference>
<gene>
    <name evidence="3" type="ORF">Pmar_PMAR028565</name>
</gene>
<dbReference type="PROSITE" id="PS50086">
    <property type="entry name" value="TBC_RABGAP"/>
    <property type="match status" value="1"/>
</dbReference>
<dbReference type="SUPFAM" id="SSF47923">
    <property type="entry name" value="Ypt/Rab-GAP domain of gyp1p"/>
    <property type="match status" value="2"/>
</dbReference>
<dbReference type="InterPro" id="IPR050302">
    <property type="entry name" value="Rab_GAP_TBC_domain"/>
</dbReference>
<evidence type="ECO:0000259" key="2">
    <source>
        <dbReference type="PROSITE" id="PS50086"/>
    </source>
</evidence>
<evidence type="ECO:0000313" key="4">
    <source>
        <dbReference type="Proteomes" id="UP000007800"/>
    </source>
</evidence>
<dbReference type="GO" id="GO:0031267">
    <property type="term" value="F:small GTPase binding"/>
    <property type="evidence" value="ECO:0007669"/>
    <property type="project" value="TreeGrafter"/>
</dbReference>
<keyword evidence="1" id="KW-1133">Transmembrane helix</keyword>
<proteinExistence type="predicted"/>
<organism evidence="4">
    <name type="scientific">Perkinsus marinus (strain ATCC 50983 / TXsc)</name>
    <dbReference type="NCBI Taxonomy" id="423536"/>
    <lineage>
        <taxon>Eukaryota</taxon>
        <taxon>Sar</taxon>
        <taxon>Alveolata</taxon>
        <taxon>Perkinsozoa</taxon>
        <taxon>Perkinsea</taxon>
        <taxon>Perkinsida</taxon>
        <taxon>Perkinsidae</taxon>
        <taxon>Perkinsus</taxon>
    </lineage>
</organism>
<dbReference type="AlphaFoldDB" id="C5LE00"/>
<dbReference type="RefSeq" id="XP_002773227.1">
    <property type="nucleotide sequence ID" value="XM_002773181.1"/>
</dbReference>
<dbReference type="InParanoid" id="C5LE00"/>
<dbReference type="Gene3D" id="1.10.472.80">
    <property type="entry name" value="Ypt/Rab-GAP domain of gyp1p, domain 3"/>
    <property type="match status" value="1"/>
</dbReference>
<evidence type="ECO:0000313" key="3">
    <source>
        <dbReference type="EMBL" id="EER05043.1"/>
    </source>
</evidence>
<name>C5LE00_PERM5</name>
<feature type="domain" description="Rab-GAP TBC" evidence="2">
    <location>
        <begin position="23"/>
        <end position="211"/>
    </location>
</feature>
<dbReference type="Gene3D" id="1.10.8.270">
    <property type="entry name" value="putative rabgap domain of human tbc1 domain family member 14 like domains"/>
    <property type="match status" value="1"/>
</dbReference>
<protein>
    <submittedName>
        <fullName evidence="3">TBC domain containing protein, putative</fullName>
    </submittedName>
</protein>
<dbReference type="OrthoDB" id="294251at2759"/>
<keyword evidence="4" id="KW-1185">Reference proteome</keyword>
<dbReference type="GeneID" id="9050582"/>
<reference evidence="3 4" key="1">
    <citation type="submission" date="2008-07" db="EMBL/GenBank/DDBJ databases">
        <authorList>
            <person name="El-Sayed N."/>
            <person name="Caler E."/>
            <person name="Inman J."/>
            <person name="Amedeo P."/>
            <person name="Hass B."/>
            <person name="Wortman J."/>
        </authorList>
    </citation>
    <scope>NUCLEOTIDE SEQUENCE [LARGE SCALE GENOMIC DNA]</scope>
    <source>
        <strain evidence="4">ATCC 50983 / TXsc</strain>
    </source>
</reference>
<keyword evidence="1" id="KW-0812">Transmembrane</keyword>
<feature type="transmembrane region" description="Helical" evidence="1">
    <location>
        <begin position="201"/>
        <end position="223"/>
    </location>
</feature>